<accession>A0A1G5QW55</accession>
<dbReference type="RefSeq" id="WP_092998588.1">
    <property type="nucleotide sequence ID" value="NZ_FMWD01000010.1"/>
</dbReference>
<name>A0A1G5QW55_9GAMM</name>
<keyword evidence="4" id="KW-1185">Reference proteome</keyword>
<evidence type="ECO:0000259" key="2">
    <source>
        <dbReference type="Pfam" id="PF13439"/>
    </source>
</evidence>
<organism evidence="3 4">
    <name type="scientific">Thiohalomonas denitrificans</name>
    <dbReference type="NCBI Taxonomy" id="415747"/>
    <lineage>
        <taxon>Bacteria</taxon>
        <taxon>Pseudomonadati</taxon>
        <taxon>Pseudomonadota</taxon>
        <taxon>Gammaproteobacteria</taxon>
        <taxon>Thiohalomonadales</taxon>
        <taxon>Thiohalomonadaceae</taxon>
        <taxon>Thiohalomonas</taxon>
    </lineage>
</organism>
<dbReference type="Pfam" id="PF00534">
    <property type="entry name" value="Glycos_transf_1"/>
    <property type="match status" value="1"/>
</dbReference>
<dbReference type="STRING" id="415747.SAMN03097708_02899"/>
<dbReference type="PANTHER" id="PTHR12526">
    <property type="entry name" value="GLYCOSYLTRANSFERASE"/>
    <property type="match status" value="1"/>
</dbReference>
<dbReference type="InterPro" id="IPR001296">
    <property type="entry name" value="Glyco_trans_1"/>
</dbReference>
<dbReference type="SUPFAM" id="SSF53756">
    <property type="entry name" value="UDP-Glycosyltransferase/glycogen phosphorylase"/>
    <property type="match status" value="1"/>
</dbReference>
<feature type="domain" description="Glycosyl transferase family 1" evidence="1">
    <location>
        <begin position="181"/>
        <end position="347"/>
    </location>
</feature>
<dbReference type="InterPro" id="IPR028098">
    <property type="entry name" value="Glyco_trans_4-like_N"/>
</dbReference>
<gene>
    <name evidence="3" type="ORF">SAMN03097708_02899</name>
</gene>
<keyword evidence="3" id="KW-0808">Transferase</keyword>
<proteinExistence type="predicted"/>
<feature type="domain" description="Glycosyltransferase subfamily 4-like N-terminal" evidence="2">
    <location>
        <begin position="16"/>
        <end position="173"/>
    </location>
</feature>
<evidence type="ECO:0000313" key="3">
    <source>
        <dbReference type="EMBL" id="SCZ65906.1"/>
    </source>
</evidence>
<dbReference type="GO" id="GO:1901135">
    <property type="term" value="P:carbohydrate derivative metabolic process"/>
    <property type="evidence" value="ECO:0007669"/>
    <property type="project" value="UniProtKB-ARBA"/>
</dbReference>
<dbReference type="Proteomes" id="UP000199648">
    <property type="component" value="Unassembled WGS sequence"/>
</dbReference>
<dbReference type="AlphaFoldDB" id="A0A1G5QW55"/>
<dbReference type="OrthoDB" id="9775208at2"/>
<dbReference type="Pfam" id="PF13439">
    <property type="entry name" value="Glyco_transf_4"/>
    <property type="match status" value="1"/>
</dbReference>
<dbReference type="Gene3D" id="3.40.50.2000">
    <property type="entry name" value="Glycogen Phosphorylase B"/>
    <property type="match status" value="2"/>
</dbReference>
<reference evidence="3 4" key="1">
    <citation type="submission" date="2016-10" db="EMBL/GenBank/DDBJ databases">
        <authorList>
            <person name="de Groot N.N."/>
        </authorList>
    </citation>
    <scope>NUCLEOTIDE SEQUENCE [LARGE SCALE GENOMIC DNA]</scope>
    <source>
        <strain evidence="3 4">HLD2</strain>
    </source>
</reference>
<dbReference type="GO" id="GO:0016757">
    <property type="term" value="F:glycosyltransferase activity"/>
    <property type="evidence" value="ECO:0007669"/>
    <property type="project" value="InterPro"/>
</dbReference>
<sequence>MPGKVLHLRCSGGFLGAESVVMELACHSPEFGYEPIICVPYDVGDPVPDLVSVSKEAGIRTIPLPCRSRLDLSVLKQLAHLVRDDGVDIVHAHGYREDIHAALAIVGTPLVATNHLWKRSNRTLRLYAWLDRQALRRFDRIVAVSRPILEEMNTLGLPAHKLVHIANGVDADRFAAPTPEREASRTRLGLGPESQIIGMVSSLTAEKGHRFALEALARLRERFARTRLVVVGDGPELPALQALAEDLGIADRVHFAGRRDDIPALLPALDLFLLPSLTEGLPMAMLEAMAAGIPVIASRVGDVGSVIEEGRSGITVPPGDVAALSAAMEALLASPQTLRNTGNAGRARVREGFSSAAMAQSYCELYDGCLREGRRVEEA</sequence>
<evidence type="ECO:0000259" key="1">
    <source>
        <dbReference type="Pfam" id="PF00534"/>
    </source>
</evidence>
<evidence type="ECO:0000313" key="4">
    <source>
        <dbReference type="Proteomes" id="UP000199648"/>
    </source>
</evidence>
<protein>
    <submittedName>
        <fullName evidence="3">Glycosyltransferase involved in cell wall bisynthesis</fullName>
    </submittedName>
</protein>
<dbReference type="EMBL" id="FMWD01000010">
    <property type="protein sequence ID" value="SCZ65906.1"/>
    <property type="molecule type" value="Genomic_DNA"/>
</dbReference>